<dbReference type="EMBL" id="MCGN01000006">
    <property type="protein sequence ID" value="ORY95593.1"/>
    <property type="molecule type" value="Genomic_DNA"/>
</dbReference>
<dbReference type="PANTHER" id="PTHR45911:SF4">
    <property type="entry name" value="MULTIPLE C2 AND TRANSMEMBRANE DOMAIN-CONTAINING PROTEIN"/>
    <property type="match status" value="1"/>
</dbReference>
<evidence type="ECO:0000313" key="5">
    <source>
        <dbReference type="Proteomes" id="UP000242180"/>
    </source>
</evidence>
<dbReference type="OMA" id="LWIDENY"/>
<evidence type="ECO:0000259" key="3">
    <source>
        <dbReference type="PROSITE" id="PS50004"/>
    </source>
</evidence>
<keyword evidence="2" id="KW-0106">Calcium</keyword>
<dbReference type="STRING" id="13706.A0A1X2HA97"/>
<organism evidence="4 5">
    <name type="scientific">Syncephalastrum racemosum</name>
    <name type="common">Filamentous fungus</name>
    <dbReference type="NCBI Taxonomy" id="13706"/>
    <lineage>
        <taxon>Eukaryota</taxon>
        <taxon>Fungi</taxon>
        <taxon>Fungi incertae sedis</taxon>
        <taxon>Mucoromycota</taxon>
        <taxon>Mucoromycotina</taxon>
        <taxon>Mucoromycetes</taxon>
        <taxon>Mucorales</taxon>
        <taxon>Syncephalastraceae</taxon>
        <taxon>Syncephalastrum</taxon>
    </lineage>
</organism>
<protein>
    <submittedName>
        <fullName evidence="4">C2 domain-containing protein</fullName>
    </submittedName>
</protein>
<keyword evidence="1" id="KW-0479">Metal-binding</keyword>
<dbReference type="SMART" id="SM00239">
    <property type="entry name" value="C2"/>
    <property type="match status" value="1"/>
</dbReference>
<dbReference type="PANTHER" id="PTHR45911">
    <property type="entry name" value="C2 DOMAIN-CONTAINING PROTEIN"/>
    <property type="match status" value="1"/>
</dbReference>
<keyword evidence="5" id="KW-1185">Reference proteome</keyword>
<dbReference type="Pfam" id="PF00168">
    <property type="entry name" value="C2"/>
    <property type="match status" value="1"/>
</dbReference>
<dbReference type="Gene3D" id="2.60.40.150">
    <property type="entry name" value="C2 domain"/>
    <property type="match status" value="1"/>
</dbReference>
<evidence type="ECO:0000256" key="1">
    <source>
        <dbReference type="ARBA" id="ARBA00022723"/>
    </source>
</evidence>
<dbReference type="SUPFAM" id="SSF49562">
    <property type="entry name" value="C2 domain (Calcium/lipid-binding domain, CaLB)"/>
    <property type="match status" value="1"/>
</dbReference>
<dbReference type="InterPro" id="IPR000008">
    <property type="entry name" value="C2_dom"/>
</dbReference>
<accession>A0A1X2HA97</accession>
<dbReference type="InterPro" id="IPR035892">
    <property type="entry name" value="C2_domain_sf"/>
</dbReference>
<evidence type="ECO:0000256" key="2">
    <source>
        <dbReference type="ARBA" id="ARBA00022837"/>
    </source>
</evidence>
<evidence type="ECO:0000313" key="4">
    <source>
        <dbReference type="EMBL" id="ORY95593.1"/>
    </source>
</evidence>
<gene>
    <name evidence="4" type="ORF">BCR43DRAFT_564448</name>
</gene>
<reference evidence="4 5" key="1">
    <citation type="submission" date="2016-07" db="EMBL/GenBank/DDBJ databases">
        <title>Pervasive Adenine N6-methylation of Active Genes in Fungi.</title>
        <authorList>
            <consortium name="DOE Joint Genome Institute"/>
            <person name="Mondo S.J."/>
            <person name="Dannebaum R.O."/>
            <person name="Kuo R.C."/>
            <person name="Labutti K."/>
            <person name="Haridas S."/>
            <person name="Kuo A."/>
            <person name="Salamov A."/>
            <person name="Ahrendt S.R."/>
            <person name="Lipzen A."/>
            <person name="Sullivan W."/>
            <person name="Andreopoulos W.B."/>
            <person name="Clum A."/>
            <person name="Lindquist E."/>
            <person name="Daum C."/>
            <person name="Ramamoorthy G.K."/>
            <person name="Gryganskyi A."/>
            <person name="Culley D."/>
            <person name="Magnuson J.K."/>
            <person name="James T.Y."/>
            <person name="O'Malley M.A."/>
            <person name="Stajich J.E."/>
            <person name="Spatafora J.W."/>
            <person name="Visel A."/>
            <person name="Grigoriev I.V."/>
        </authorList>
    </citation>
    <scope>NUCLEOTIDE SEQUENCE [LARGE SCALE GENOMIC DNA]</scope>
    <source>
        <strain evidence="4 5">NRRL 2496</strain>
    </source>
</reference>
<name>A0A1X2HA97_SYNRA</name>
<feature type="domain" description="C2" evidence="3">
    <location>
        <begin position="1"/>
        <end position="112"/>
    </location>
</feature>
<dbReference type="CDD" id="cd00030">
    <property type="entry name" value="C2"/>
    <property type="match status" value="1"/>
</dbReference>
<dbReference type="GO" id="GO:0016020">
    <property type="term" value="C:membrane"/>
    <property type="evidence" value="ECO:0007669"/>
    <property type="project" value="TreeGrafter"/>
</dbReference>
<dbReference type="AlphaFoldDB" id="A0A1X2HA97"/>
<sequence length="135" mass="15453">MLSSHSAPKGTLTVRVLEADNLKKEDTFGTNDAYVEVWLDKEYKQRTETLKDTENPNWDQTFTFPIEEGSKHHELYLKVLDKDVTDSEKIGEGKTDFSSVLNEQGQEIDTWVKLPAHLHLSSHGQVHVKISFQPE</sequence>
<dbReference type="PROSITE" id="PS50004">
    <property type="entry name" value="C2"/>
    <property type="match status" value="1"/>
</dbReference>
<dbReference type="OrthoDB" id="270970at2759"/>
<comment type="caution">
    <text evidence="4">The sequence shown here is derived from an EMBL/GenBank/DDBJ whole genome shotgun (WGS) entry which is preliminary data.</text>
</comment>
<dbReference type="Proteomes" id="UP000242180">
    <property type="component" value="Unassembled WGS sequence"/>
</dbReference>
<dbReference type="GO" id="GO:0005509">
    <property type="term" value="F:calcium ion binding"/>
    <property type="evidence" value="ECO:0007669"/>
    <property type="project" value="TreeGrafter"/>
</dbReference>
<dbReference type="InParanoid" id="A0A1X2HA97"/>
<proteinExistence type="predicted"/>